<organism evidence="2 3">
    <name type="scientific">Deinococcus irradiatisoli</name>
    <dbReference type="NCBI Taxonomy" id="2202254"/>
    <lineage>
        <taxon>Bacteria</taxon>
        <taxon>Thermotogati</taxon>
        <taxon>Deinococcota</taxon>
        <taxon>Deinococci</taxon>
        <taxon>Deinococcales</taxon>
        <taxon>Deinococcaceae</taxon>
        <taxon>Deinococcus</taxon>
    </lineage>
</organism>
<reference evidence="2 3" key="1">
    <citation type="submission" date="2018-05" db="EMBL/GenBank/DDBJ databases">
        <title>Complete Genome Sequence of Deinococcus sp. strain 17bor-2.</title>
        <authorList>
            <person name="Srinivasan S."/>
        </authorList>
    </citation>
    <scope>NUCLEOTIDE SEQUENCE [LARGE SCALE GENOMIC DNA]</scope>
    <source>
        <strain evidence="2 3">17bor-2</strain>
    </source>
</reference>
<dbReference type="Gene3D" id="3.40.1000.10">
    <property type="entry name" value="Mog1/PsbP, alpha/beta/alpha sandwich"/>
    <property type="match status" value="1"/>
</dbReference>
<dbReference type="InterPro" id="IPR014894">
    <property type="entry name" value="DcrB/EagT6"/>
</dbReference>
<accession>A0A2Z3JGP9</accession>
<name>A0A2Z3JGP9_9DEIO</name>
<dbReference type="InterPro" id="IPR016123">
    <property type="entry name" value="Mog1/PsbP_a/b/a-sand"/>
</dbReference>
<sequence>MKPLFVALLALLGSAQAATFKSKAYPYTLMVPDDWQSKKVPGVDVALAAPSSAGSVPASLNVAVTQVDPALKVTLSDLRALTLKQASEALKNPQLLGEADVKVGGQPGHVLNYLGSEEGVPMHWIQVFTLKGNLAYVLTFATPQASFEQDKKLANQILNSFKIN</sequence>
<keyword evidence="3" id="KW-1185">Reference proteome</keyword>
<dbReference type="EMBL" id="CP029494">
    <property type="protein sequence ID" value="AWN24337.1"/>
    <property type="molecule type" value="Genomic_DNA"/>
</dbReference>
<dbReference type="OrthoDB" id="68565at2"/>
<dbReference type="SUPFAM" id="SSF55724">
    <property type="entry name" value="Mog1p/PsbP-like"/>
    <property type="match status" value="1"/>
</dbReference>
<feature type="chain" id="PRO_5016285052" description="DUF1795 domain-containing protein" evidence="1">
    <location>
        <begin position="18"/>
        <end position="164"/>
    </location>
</feature>
<evidence type="ECO:0008006" key="4">
    <source>
        <dbReference type="Google" id="ProtNLM"/>
    </source>
</evidence>
<feature type="signal peptide" evidence="1">
    <location>
        <begin position="1"/>
        <end position="17"/>
    </location>
</feature>
<dbReference type="RefSeq" id="WP_109828061.1">
    <property type="nucleotide sequence ID" value="NZ_CP029494.1"/>
</dbReference>
<protein>
    <recommendedName>
        <fullName evidence="4">DUF1795 domain-containing protein</fullName>
    </recommendedName>
</protein>
<evidence type="ECO:0000313" key="2">
    <source>
        <dbReference type="EMBL" id="AWN24337.1"/>
    </source>
</evidence>
<gene>
    <name evidence="2" type="ORF">DKM44_14790</name>
</gene>
<evidence type="ECO:0000256" key="1">
    <source>
        <dbReference type="SAM" id="SignalP"/>
    </source>
</evidence>
<dbReference type="KEGG" id="dez:DKM44_14790"/>
<evidence type="ECO:0000313" key="3">
    <source>
        <dbReference type="Proteomes" id="UP000245368"/>
    </source>
</evidence>
<dbReference type="Pfam" id="PF08786">
    <property type="entry name" value="DcrB"/>
    <property type="match status" value="1"/>
</dbReference>
<dbReference type="Proteomes" id="UP000245368">
    <property type="component" value="Chromosome"/>
</dbReference>
<proteinExistence type="predicted"/>
<dbReference type="AlphaFoldDB" id="A0A2Z3JGP9"/>
<keyword evidence="1" id="KW-0732">Signal</keyword>